<evidence type="ECO:0008006" key="6">
    <source>
        <dbReference type="Google" id="ProtNLM"/>
    </source>
</evidence>
<dbReference type="PANTHER" id="PTHR43818">
    <property type="entry name" value="BCDNA.GH03377"/>
    <property type="match status" value="1"/>
</dbReference>
<protein>
    <recommendedName>
        <fullName evidence="6">Gfo/Idh/MocA-like oxidoreductase N-terminal domain-containing protein</fullName>
    </recommendedName>
</protein>
<dbReference type="SUPFAM" id="SSF51735">
    <property type="entry name" value="NAD(P)-binding Rossmann-fold domains"/>
    <property type="match status" value="1"/>
</dbReference>
<evidence type="ECO:0000256" key="1">
    <source>
        <dbReference type="ARBA" id="ARBA00023002"/>
    </source>
</evidence>
<dbReference type="PANTHER" id="PTHR43818:SF11">
    <property type="entry name" value="BCDNA.GH03377"/>
    <property type="match status" value="1"/>
</dbReference>
<sequence>MSSPIRVGFVGLSATGWASTVLAPSLLQPSLQNKYKLVAVSTTSEASSTASAKKYSEQLGHTVKAYHGDTAQIAADSDVDLVVVSIRTPYHKPAVLSVIAQKKNFFLEWPAGRGLQETVEIAEAAHKQGVKSIVGLQARHSPVIKKVKELVQSGAIGTVRSTTFIGTVLRELNYWAPVAGAANVYAIDKANGATALSICVGHQLDPLTFVLGEFSTINATATTLYPEATIVDANKKPTGQILPSTTPDHYAIASVLKSGALASITWRVGYKSTPGRRQLLWEIDGEDGSIRVESDVSSFMNIVNPTVYLNGEKVDIPGVESGAVGILGAAWEAYADGEEQPYATIDDAVKNHRILDAVERSLSEGKTIVL</sequence>
<feature type="domain" description="Gal80p-like C-terminal" evidence="3">
    <location>
        <begin position="142"/>
        <end position="294"/>
    </location>
</feature>
<dbReference type="InterPro" id="IPR055080">
    <property type="entry name" value="Gal80p-like_C"/>
</dbReference>
<dbReference type="Pfam" id="PF01408">
    <property type="entry name" value="GFO_IDH_MocA"/>
    <property type="match status" value="1"/>
</dbReference>
<accession>A0A0D2NXZ2</accession>
<dbReference type="InterPro" id="IPR000683">
    <property type="entry name" value="Gfo/Idh/MocA-like_OxRdtase_N"/>
</dbReference>
<dbReference type="OrthoDB" id="64915at2759"/>
<dbReference type="STRING" id="945553.A0A0D2NXZ2"/>
<dbReference type="AlphaFoldDB" id="A0A0D2NXZ2"/>
<dbReference type="Gene3D" id="3.40.50.720">
    <property type="entry name" value="NAD(P)-binding Rossmann-like Domain"/>
    <property type="match status" value="1"/>
</dbReference>
<organism evidence="4 5">
    <name type="scientific">Hypholoma sublateritium (strain FD-334 SS-4)</name>
    <dbReference type="NCBI Taxonomy" id="945553"/>
    <lineage>
        <taxon>Eukaryota</taxon>
        <taxon>Fungi</taxon>
        <taxon>Dikarya</taxon>
        <taxon>Basidiomycota</taxon>
        <taxon>Agaricomycotina</taxon>
        <taxon>Agaricomycetes</taxon>
        <taxon>Agaricomycetidae</taxon>
        <taxon>Agaricales</taxon>
        <taxon>Agaricineae</taxon>
        <taxon>Strophariaceae</taxon>
        <taxon>Hypholoma</taxon>
    </lineage>
</organism>
<dbReference type="EMBL" id="KN817559">
    <property type="protein sequence ID" value="KJA21346.1"/>
    <property type="molecule type" value="Genomic_DNA"/>
</dbReference>
<dbReference type="OMA" id="HHFENAM"/>
<dbReference type="Pfam" id="PF22685">
    <property type="entry name" value="Gal80p_C-like"/>
    <property type="match status" value="1"/>
</dbReference>
<proteinExistence type="predicted"/>
<keyword evidence="1" id="KW-0560">Oxidoreductase</keyword>
<dbReference type="GO" id="GO:0016491">
    <property type="term" value="F:oxidoreductase activity"/>
    <property type="evidence" value="ECO:0007669"/>
    <property type="project" value="UniProtKB-KW"/>
</dbReference>
<dbReference type="InterPro" id="IPR050463">
    <property type="entry name" value="Gfo/Idh/MocA_oxidrdct_glycsds"/>
</dbReference>
<gene>
    <name evidence="4" type="ORF">HYPSUDRAFT_42220</name>
</gene>
<keyword evidence="5" id="KW-1185">Reference proteome</keyword>
<evidence type="ECO:0000259" key="3">
    <source>
        <dbReference type="Pfam" id="PF22685"/>
    </source>
</evidence>
<evidence type="ECO:0000313" key="5">
    <source>
        <dbReference type="Proteomes" id="UP000054270"/>
    </source>
</evidence>
<evidence type="ECO:0000259" key="2">
    <source>
        <dbReference type="Pfam" id="PF01408"/>
    </source>
</evidence>
<dbReference type="Gene3D" id="3.30.360.10">
    <property type="entry name" value="Dihydrodipicolinate Reductase, domain 2"/>
    <property type="match status" value="1"/>
</dbReference>
<name>A0A0D2NXZ2_HYPSF</name>
<dbReference type="SUPFAM" id="SSF55347">
    <property type="entry name" value="Glyceraldehyde-3-phosphate dehydrogenase-like, C-terminal domain"/>
    <property type="match status" value="1"/>
</dbReference>
<dbReference type="GO" id="GO:0000166">
    <property type="term" value="F:nucleotide binding"/>
    <property type="evidence" value="ECO:0007669"/>
    <property type="project" value="InterPro"/>
</dbReference>
<dbReference type="Proteomes" id="UP000054270">
    <property type="component" value="Unassembled WGS sequence"/>
</dbReference>
<feature type="domain" description="Gfo/Idh/MocA-like oxidoreductase N-terminal" evidence="2">
    <location>
        <begin position="5"/>
        <end position="135"/>
    </location>
</feature>
<reference evidence="5" key="1">
    <citation type="submission" date="2014-04" db="EMBL/GenBank/DDBJ databases">
        <title>Evolutionary Origins and Diversification of the Mycorrhizal Mutualists.</title>
        <authorList>
            <consortium name="DOE Joint Genome Institute"/>
            <consortium name="Mycorrhizal Genomics Consortium"/>
            <person name="Kohler A."/>
            <person name="Kuo A."/>
            <person name="Nagy L.G."/>
            <person name="Floudas D."/>
            <person name="Copeland A."/>
            <person name="Barry K.W."/>
            <person name="Cichocki N."/>
            <person name="Veneault-Fourrey C."/>
            <person name="LaButti K."/>
            <person name="Lindquist E.A."/>
            <person name="Lipzen A."/>
            <person name="Lundell T."/>
            <person name="Morin E."/>
            <person name="Murat C."/>
            <person name="Riley R."/>
            <person name="Ohm R."/>
            <person name="Sun H."/>
            <person name="Tunlid A."/>
            <person name="Henrissat B."/>
            <person name="Grigoriev I.V."/>
            <person name="Hibbett D.S."/>
            <person name="Martin F."/>
        </authorList>
    </citation>
    <scope>NUCLEOTIDE SEQUENCE [LARGE SCALE GENOMIC DNA]</scope>
    <source>
        <strain evidence="5">FD-334 SS-4</strain>
    </source>
</reference>
<dbReference type="InterPro" id="IPR036291">
    <property type="entry name" value="NAD(P)-bd_dom_sf"/>
</dbReference>
<evidence type="ECO:0000313" key="4">
    <source>
        <dbReference type="EMBL" id="KJA21346.1"/>
    </source>
</evidence>